<comment type="caution">
    <text evidence="9">The sequence shown here is derived from an EMBL/GenBank/DDBJ whole genome shotgun (WGS) entry which is preliminary data.</text>
</comment>
<dbReference type="Proteomes" id="UP000031512">
    <property type="component" value="Unassembled WGS sequence"/>
</dbReference>
<dbReference type="Pfam" id="PF11262">
    <property type="entry name" value="Tho2"/>
    <property type="match status" value="1"/>
</dbReference>
<dbReference type="InterPro" id="IPR040007">
    <property type="entry name" value="Tho2"/>
</dbReference>
<dbReference type="GeneID" id="15807884"/>
<dbReference type="GO" id="GO:0006397">
    <property type="term" value="P:mRNA processing"/>
    <property type="evidence" value="ECO:0007669"/>
    <property type="project" value="InterPro"/>
</dbReference>
<dbReference type="VEuPathDB" id="PiroplasmaDB:BEWA_035160"/>
<dbReference type="STRING" id="1537102.L1LE05"/>
<accession>L1LE05</accession>
<comment type="subcellular location">
    <subcellularLocation>
        <location evidence="1">Nucleus</location>
    </subcellularLocation>
</comment>
<dbReference type="PANTHER" id="PTHR21597:SF0">
    <property type="entry name" value="THO COMPLEX SUBUNIT 2"/>
    <property type="match status" value="1"/>
</dbReference>
<dbReference type="eggNOG" id="KOG1874">
    <property type="taxonomic scope" value="Eukaryota"/>
</dbReference>
<evidence type="ECO:0000256" key="2">
    <source>
        <dbReference type="ARBA" id="ARBA00007857"/>
    </source>
</evidence>
<comment type="similarity">
    <text evidence="2">Belongs to the THOC2 family.</text>
</comment>
<gene>
    <name evidence="9" type="ORF">BEWA_035160</name>
</gene>
<feature type="compositionally biased region" description="Polar residues" evidence="5">
    <location>
        <begin position="39"/>
        <end position="49"/>
    </location>
</feature>
<dbReference type="Pfam" id="PF11732">
    <property type="entry name" value="Thoc2"/>
    <property type="match status" value="1"/>
</dbReference>
<evidence type="ECO:0000256" key="5">
    <source>
        <dbReference type="SAM" id="MobiDB-lite"/>
    </source>
</evidence>
<dbReference type="RefSeq" id="XP_004832932.1">
    <property type="nucleotide sequence ID" value="XM_004832875.1"/>
</dbReference>
<dbReference type="KEGG" id="beq:BEWA_035160"/>
<evidence type="ECO:0000313" key="9">
    <source>
        <dbReference type="EMBL" id="EKX73480.1"/>
    </source>
</evidence>
<evidence type="ECO:0000313" key="10">
    <source>
        <dbReference type="Proteomes" id="UP000031512"/>
    </source>
</evidence>
<evidence type="ECO:0000256" key="1">
    <source>
        <dbReference type="ARBA" id="ARBA00004123"/>
    </source>
</evidence>
<evidence type="ECO:0000256" key="3">
    <source>
        <dbReference type="ARBA" id="ARBA00019596"/>
    </source>
</evidence>
<dbReference type="InterPro" id="IPR032302">
    <property type="entry name" value="THOC2_N"/>
</dbReference>
<evidence type="ECO:0000259" key="8">
    <source>
        <dbReference type="Pfam" id="PF16134"/>
    </source>
</evidence>
<keyword evidence="10" id="KW-1185">Reference proteome</keyword>
<dbReference type="EMBL" id="ACOU01000002">
    <property type="protein sequence ID" value="EKX73480.1"/>
    <property type="molecule type" value="Genomic_DNA"/>
</dbReference>
<dbReference type="InterPro" id="IPR021418">
    <property type="entry name" value="THO_THOC2_C"/>
</dbReference>
<evidence type="ECO:0000259" key="6">
    <source>
        <dbReference type="Pfam" id="PF11262"/>
    </source>
</evidence>
<dbReference type="OrthoDB" id="361613at2759"/>
<evidence type="ECO:0000259" key="7">
    <source>
        <dbReference type="Pfam" id="PF11732"/>
    </source>
</evidence>
<dbReference type="PANTHER" id="PTHR21597">
    <property type="entry name" value="THO2 PROTEIN"/>
    <property type="match status" value="1"/>
</dbReference>
<evidence type="ECO:0000256" key="4">
    <source>
        <dbReference type="ARBA" id="ARBA00023242"/>
    </source>
</evidence>
<dbReference type="GO" id="GO:0006406">
    <property type="term" value="P:mRNA export from nucleus"/>
    <property type="evidence" value="ECO:0007669"/>
    <property type="project" value="InterPro"/>
</dbReference>
<feature type="compositionally biased region" description="Polar residues" evidence="5">
    <location>
        <begin position="73"/>
        <end position="101"/>
    </location>
</feature>
<sequence>MERAKGGAAGRPRTRKRALEGSEPEQTTKKREKATTKASNVSVETQNKNENTEEPVFLDALEEKPEDLDENVGASQSDVAVAETDTSPTKTSADKPQTSAPDVTKEKSKAPEAQAKPPTRVTTPRHIGRDQTAERERIKELLAATDFEYVGLFSFLKSVAMGDISPIVAADALRTKYVHVARDSAIVLRILDIVSFLLETTEFQENLELFIESMERFGITTSREIIATIDANKLDSCGYSNGLAVISRRERTRNFYVLKVHSLWREASSGYDLLYKFLYFHTQTVIPRGDTDLTHIESDSKGNEEAESVLKREIDEQSSAMHSSDPADESTEIKRADGKYVSTNFGDIYCKRISDDISRIAGKYNLCPTRVLYEVFTWCCLKCEDLSMAYRLLKEYPNGKLEDVIKLLLRSFIHSYDQADVDKYRHYMDKTGLLYSNIYLVIAYLVAMGKVSMDKIYGHLDIKDEYFTEISEHFYKTCDKRPVNTNRSILGVPVLYCIANSLFRENVTISETSRYVQRLYRAQRSRNTIRSANQDSNEVPSLKMTIHRVTMDKSSVYTARSMIHKHYLESSGGDPLVHSIVSSDNFFYVRDSIFAMDSAKIRILSSLIDVCDEFSGSAWKAAEMAILHFYKLKTPVFLFGLVCKSLSGVIRRYLSNYLKSPELMNQEENDELHKQAMETVEKYLLLVGPNMFFDPIAFSLVLSFLNRSLQENREKVINMLWNSILPALSLCTEGNSQIGDRVWRIFSKLGASERYHVYSKYCVTYLGSKITESDNFQTLYKSFSIALVSTCHAVQCTRTRSIFKRVTANLLKSSKSASVRAIVSLVTGIASVNPFSVVDTIISQCEMFENLVAPLSELSKYFSKLTCDVFFYKLSCNMYNVSNIDRGVDEIGRSKKLVVNAQLSARLFRRHTDVDIVPLVTNVILFLMKTLEMDTLSLKKEQSSHEQEDAKVLKLDTPGGTYPDKLSNAWTALEYLSALLEISGVPQLAETHSLTIDQLNAQAGGPLLKMEIMAQGPDDEISSTNIRESLGKTILRPFFVHSVLLLSGKLRTEVLYDSEFADGIRSMCGIADHLQRTCLQLVEYIHSVVSVNPNYLELYQNLVPPVEELTRFWDTATALSFSINPRSNHMETKEKEILDGEDVAPLSPKFFKLVRSLRLHDVYVPQEQYERCIQRLEDWINDTTNNTHRKVKKLHSRRASLRAEYESHISHNSSIHQLLAAHSEDWLVDNVSVGPTITTKFVTQCISKRILISESDALFCSRIVDVMIELKYRYFNYFDFTNCWTKMLMPLVRSCTEREAPLLAIFVSHHFRNIKAWIADKELFKSVVDKHPAFCTTFQYNPEKALTHEQLLCGIRKWEGRVLRALSHPLQLSLHKSGQVDTGRTESPRNSDVSTVSDESVDIPDCTWIDVKGAIVFLARCHETFPITAPAGKRVLNCLKNVVQNAQRNGWKDVVVCANTLLKTMEKYDREHKWL</sequence>
<feature type="region of interest" description="Disordered" evidence="5">
    <location>
        <begin position="1"/>
        <end position="132"/>
    </location>
</feature>
<organism evidence="9 10">
    <name type="scientific">Theileria equi strain WA</name>
    <dbReference type="NCBI Taxonomy" id="1537102"/>
    <lineage>
        <taxon>Eukaryota</taxon>
        <taxon>Sar</taxon>
        <taxon>Alveolata</taxon>
        <taxon>Apicomplexa</taxon>
        <taxon>Aconoidasida</taxon>
        <taxon>Piroplasmida</taxon>
        <taxon>Theileriidae</taxon>
        <taxon>Theileria</taxon>
    </lineage>
</organism>
<dbReference type="InterPro" id="IPR021726">
    <property type="entry name" value="THO_THOC2_N"/>
</dbReference>
<dbReference type="GO" id="GO:0000445">
    <property type="term" value="C:THO complex part of transcription export complex"/>
    <property type="evidence" value="ECO:0007669"/>
    <property type="project" value="TreeGrafter"/>
</dbReference>
<dbReference type="GO" id="GO:0003729">
    <property type="term" value="F:mRNA binding"/>
    <property type="evidence" value="ECO:0007669"/>
    <property type="project" value="TreeGrafter"/>
</dbReference>
<feature type="domain" description="THO complex subunit 2 N-terminal" evidence="8">
    <location>
        <begin position="676"/>
        <end position="760"/>
    </location>
</feature>
<feature type="compositionally biased region" description="Basic and acidic residues" evidence="5">
    <location>
        <begin position="26"/>
        <end position="35"/>
    </location>
</feature>
<keyword evidence="4" id="KW-0539">Nucleus</keyword>
<protein>
    <recommendedName>
        <fullName evidence="3">THO complex subunit 2</fullName>
    </recommendedName>
</protein>
<proteinExistence type="inferred from homology"/>
<feature type="domain" description="THO complex subunitTHOC2 C-terminal" evidence="6">
    <location>
        <begin position="1146"/>
        <end position="1464"/>
    </location>
</feature>
<dbReference type="Pfam" id="PF16134">
    <property type="entry name" value="THOC2_N"/>
    <property type="match status" value="1"/>
</dbReference>
<name>L1LE05_THEEQ</name>
<reference evidence="9 10" key="1">
    <citation type="journal article" date="2012" name="BMC Genomics">
        <title>Comparative genomic analysis and phylogenetic position of Theileria equi.</title>
        <authorList>
            <person name="Kappmeyer L.S."/>
            <person name="Thiagarajan M."/>
            <person name="Herndon D.R."/>
            <person name="Ramsay J.D."/>
            <person name="Caler E."/>
            <person name="Djikeng A."/>
            <person name="Gillespie J.J."/>
            <person name="Lau A.O."/>
            <person name="Roalson E.H."/>
            <person name="Silva J.C."/>
            <person name="Silva M.G."/>
            <person name="Suarez C.E."/>
            <person name="Ueti M.W."/>
            <person name="Nene V.M."/>
            <person name="Mealey R.H."/>
            <person name="Knowles D.P."/>
            <person name="Brayton K.A."/>
        </authorList>
    </citation>
    <scope>NUCLEOTIDE SEQUENCE [LARGE SCALE GENOMIC DNA]</scope>
    <source>
        <strain evidence="9 10">WA</strain>
    </source>
</reference>
<feature type="domain" description="THO complex subunitTHOC2 N-terminal" evidence="7">
    <location>
        <begin position="829"/>
        <end position="875"/>
    </location>
</feature>
<feature type="region of interest" description="Disordered" evidence="5">
    <location>
        <begin position="1377"/>
        <end position="1397"/>
    </location>
</feature>